<gene>
    <name evidence="2" type="ORF">COLAER_02308</name>
</gene>
<keyword evidence="1" id="KW-0472">Membrane</keyword>
<protein>
    <submittedName>
        <fullName evidence="2">Uncharacterized protein</fullName>
    </submittedName>
</protein>
<accession>A4ECW8</accession>
<name>A4ECW8_COLAA</name>
<dbReference type="Proteomes" id="UP000002979">
    <property type="component" value="Unassembled WGS sequence"/>
</dbReference>
<evidence type="ECO:0000256" key="1">
    <source>
        <dbReference type="SAM" id="Phobius"/>
    </source>
</evidence>
<evidence type="ECO:0000313" key="3">
    <source>
        <dbReference type="Proteomes" id="UP000002979"/>
    </source>
</evidence>
<reference evidence="2 3" key="1">
    <citation type="submission" date="2007-01" db="EMBL/GenBank/DDBJ databases">
        <title>Draft genome sequence of Collinsella aerofaciens (ATCC 25986).</title>
        <authorList>
            <person name="Sudarsanam P."/>
            <person name="Ley R."/>
            <person name="Guruge J."/>
            <person name="Turnbaugh P.J."/>
            <person name="Mahowald M."/>
            <person name="Liep D."/>
            <person name="Gordon J."/>
        </authorList>
    </citation>
    <scope>NUCLEOTIDE SEQUENCE [LARGE SCALE GENOMIC DNA]</scope>
    <source>
        <strain evidence="3">ATCC 25986 / DSM 3979 / JCM 10188 / KCTC 3647 / NCTC 11838 / VPI 1003</strain>
    </source>
</reference>
<proteinExistence type="predicted"/>
<keyword evidence="1" id="KW-1133">Transmembrane helix</keyword>
<keyword evidence="1" id="KW-0812">Transmembrane</keyword>
<evidence type="ECO:0000313" key="2">
    <source>
        <dbReference type="EMBL" id="EBA38588.1"/>
    </source>
</evidence>
<feature type="transmembrane region" description="Helical" evidence="1">
    <location>
        <begin position="18"/>
        <end position="43"/>
    </location>
</feature>
<comment type="caution">
    <text evidence="2">The sequence shown here is derived from an EMBL/GenBank/DDBJ whole genome shotgun (WGS) entry which is preliminary data.</text>
</comment>
<dbReference type="AlphaFoldDB" id="A4ECW8"/>
<reference evidence="2 3" key="2">
    <citation type="submission" date="2007-04" db="EMBL/GenBank/DDBJ databases">
        <authorList>
            <person name="Fulton L."/>
            <person name="Clifton S."/>
            <person name="Fulton B."/>
            <person name="Xu J."/>
            <person name="Minx P."/>
            <person name="Mardis E.R."/>
            <person name="Wilson R.K."/>
        </authorList>
    </citation>
    <scope>NUCLEOTIDE SEQUENCE [LARGE SCALE GENOMIC DNA]</scope>
    <source>
        <strain evidence="3">ATCC 25986 / DSM 3979 / JCM 10188 / KCTC 3647 / NCTC 11838 / VPI 1003</strain>
    </source>
</reference>
<organism evidence="2 3">
    <name type="scientific">Collinsella aerofaciens (strain ATCC 25986 / DSM 3979 / JCM 10188 / KCTC 3647 / NCTC 11838 / VPI 1003)</name>
    <dbReference type="NCBI Taxonomy" id="411903"/>
    <lineage>
        <taxon>Bacteria</taxon>
        <taxon>Bacillati</taxon>
        <taxon>Actinomycetota</taxon>
        <taxon>Coriobacteriia</taxon>
        <taxon>Coriobacteriales</taxon>
        <taxon>Coriobacteriaceae</taxon>
        <taxon>Collinsella</taxon>
    </lineage>
</organism>
<dbReference type="EMBL" id="AAVN02000014">
    <property type="protein sequence ID" value="EBA38588.1"/>
    <property type="molecule type" value="Genomic_DNA"/>
</dbReference>
<sequence>MYSQCIGLDLILALAKTILFLMLFLLMDVIIPFRILLGTVSIIRLRNLRLPA</sequence>